<feature type="transmembrane region" description="Helical" evidence="6">
    <location>
        <begin position="349"/>
        <end position="371"/>
    </location>
</feature>
<dbReference type="GO" id="GO:0007606">
    <property type="term" value="P:sensory perception of chemical stimulus"/>
    <property type="evidence" value="ECO:0000318"/>
    <property type="project" value="GO_Central"/>
</dbReference>
<keyword evidence="3 6" id="KW-1133">Transmembrane helix</keyword>
<keyword evidence="2 6" id="KW-0812">Transmembrane</keyword>
<evidence type="ECO:0000256" key="3">
    <source>
        <dbReference type="ARBA" id="ARBA00022989"/>
    </source>
</evidence>
<dbReference type="PANTHER" id="PTHR21421">
    <property type="entry name" value="GUSTATORY RECEPTOR"/>
    <property type="match status" value="1"/>
</dbReference>
<dbReference type="EnsemblMetazoa" id="ISCW007374-RA">
    <property type="protein sequence ID" value="ISCW007374-PA"/>
    <property type="gene ID" value="ISCW007374"/>
</dbReference>
<keyword evidence="5" id="KW-0675">Receptor</keyword>
<feature type="transmembrane region" description="Helical" evidence="6">
    <location>
        <begin position="126"/>
        <end position="150"/>
    </location>
</feature>
<dbReference type="Proteomes" id="UP000001555">
    <property type="component" value="Unassembled WGS sequence"/>
</dbReference>
<evidence type="ECO:0000256" key="6">
    <source>
        <dbReference type="SAM" id="Phobius"/>
    </source>
</evidence>
<protein>
    <submittedName>
        <fullName evidence="7 8">Uncharacterized protein</fullName>
    </submittedName>
</protein>
<dbReference type="VEuPathDB" id="VectorBase:ISCW007374"/>
<dbReference type="PaxDb" id="6945-B7PRZ3"/>
<evidence type="ECO:0000256" key="2">
    <source>
        <dbReference type="ARBA" id="ARBA00022692"/>
    </source>
</evidence>
<comment type="subcellular location">
    <subcellularLocation>
        <location evidence="1">Membrane</location>
        <topology evidence="1">Multi-pass membrane protein</topology>
    </subcellularLocation>
</comment>
<accession>B7PRZ3</accession>
<dbReference type="EMBL" id="DS775741">
    <property type="protein sequence ID" value="EEC09365.1"/>
    <property type="molecule type" value="Genomic_DNA"/>
</dbReference>
<evidence type="ECO:0000256" key="4">
    <source>
        <dbReference type="ARBA" id="ARBA00023136"/>
    </source>
</evidence>
<gene>
    <name evidence="7" type="ORF">IscW_ISCW007374</name>
</gene>
<proteinExistence type="predicted"/>
<evidence type="ECO:0000256" key="1">
    <source>
        <dbReference type="ARBA" id="ARBA00004141"/>
    </source>
</evidence>
<sequence length="386" mass="44136">MKKKPISKVFVPRSRNSESDAIFKIPMAALKFTGLFWNTTCRPARLLSFLLKISIVTTQAKLLSDAFTYETVDMVLYGSRILTANVSFIIFALQERNLRNAIKDLSDKASFLLPLQRQRKIRTLSCSLACVSAIIIAVFLSGPAYVLFFTDKRLQTDLLSRFVAYLNEVCFAVVIWYPLCFMPILFVNVSQTFAELLSQYNEMIPKLFCTENHNIYSLNCKFRHSREQRHEMRRLLSVCGKIFAPCLFIWYGPTFLGCCAELSNFMRQSDAWVHRYYKAVTSAHGWAMFWGVSLAAHHVYATGRASWDVLQDCTLRLPLDVGVHMELVMLKEDCRKIAMAFTIGGFYKLTLRTAFSVFSCMLTYAFVWYQIGPGSQPNVASHTNSD</sequence>
<dbReference type="GO" id="GO:0016020">
    <property type="term" value="C:membrane"/>
    <property type="evidence" value="ECO:0007669"/>
    <property type="project" value="UniProtKB-SubCell"/>
</dbReference>
<evidence type="ECO:0000313" key="8">
    <source>
        <dbReference type="EnsemblMetazoa" id="ISCW007374-PA"/>
    </source>
</evidence>
<dbReference type="InParanoid" id="B7PRZ3"/>
<dbReference type="GO" id="GO:0038023">
    <property type="term" value="F:signaling receptor activity"/>
    <property type="evidence" value="ECO:0007669"/>
    <property type="project" value="UniProtKB-ARBA"/>
</dbReference>
<evidence type="ECO:0000256" key="5">
    <source>
        <dbReference type="ARBA" id="ARBA00023170"/>
    </source>
</evidence>
<dbReference type="HOGENOM" id="CLU_716274_0_0_1"/>
<name>B7PRZ3_IXOSC</name>
<reference evidence="8" key="2">
    <citation type="submission" date="2020-05" db="UniProtKB">
        <authorList>
            <consortium name="EnsemblMetazoa"/>
        </authorList>
    </citation>
    <scope>IDENTIFICATION</scope>
    <source>
        <strain evidence="8">wikel</strain>
    </source>
</reference>
<keyword evidence="4 6" id="KW-0472">Membrane</keyword>
<evidence type="ECO:0000313" key="9">
    <source>
        <dbReference type="Proteomes" id="UP000001555"/>
    </source>
</evidence>
<dbReference type="EMBL" id="ABJB011020513">
    <property type="status" value="NOT_ANNOTATED_CDS"/>
    <property type="molecule type" value="Genomic_DNA"/>
</dbReference>
<dbReference type="GO" id="GO:0051606">
    <property type="term" value="P:detection of stimulus"/>
    <property type="evidence" value="ECO:0007669"/>
    <property type="project" value="UniProtKB-ARBA"/>
</dbReference>
<keyword evidence="9" id="KW-1185">Reference proteome</keyword>
<dbReference type="PANTHER" id="PTHR21421:SF29">
    <property type="entry name" value="GUSTATORY RECEPTOR 5A FOR TREHALOSE-RELATED"/>
    <property type="match status" value="1"/>
</dbReference>
<reference evidence="7 9" key="1">
    <citation type="submission" date="2008-03" db="EMBL/GenBank/DDBJ databases">
        <title>Annotation of Ixodes scapularis.</title>
        <authorList>
            <consortium name="Ixodes scapularis Genome Project Consortium"/>
            <person name="Caler E."/>
            <person name="Hannick L.I."/>
            <person name="Bidwell S."/>
            <person name="Joardar V."/>
            <person name="Thiagarajan M."/>
            <person name="Amedeo P."/>
            <person name="Galinsky K.J."/>
            <person name="Schobel S."/>
            <person name="Inman J."/>
            <person name="Hostetler J."/>
            <person name="Miller J."/>
            <person name="Hammond M."/>
            <person name="Megy K."/>
            <person name="Lawson D."/>
            <person name="Kodira C."/>
            <person name="Sutton G."/>
            <person name="Meyer J."/>
            <person name="Hill C.A."/>
            <person name="Birren B."/>
            <person name="Nene V."/>
            <person name="Collins F."/>
            <person name="Alarcon-Chaidez F."/>
            <person name="Wikel S."/>
            <person name="Strausberg R."/>
        </authorList>
    </citation>
    <scope>NUCLEOTIDE SEQUENCE [LARGE SCALE GENOMIC DNA]</scope>
    <source>
        <strain evidence="9">Wikel</strain>
        <strain evidence="7">Wikel colony</strain>
    </source>
</reference>
<feature type="transmembrane region" description="Helical" evidence="6">
    <location>
        <begin position="162"/>
        <end position="187"/>
    </location>
</feature>
<feature type="transmembrane region" description="Helical" evidence="6">
    <location>
        <begin position="235"/>
        <end position="256"/>
    </location>
</feature>
<feature type="transmembrane region" description="Helical" evidence="6">
    <location>
        <begin position="276"/>
        <end position="296"/>
    </location>
</feature>
<organism>
    <name type="scientific">Ixodes scapularis</name>
    <name type="common">Black-legged tick</name>
    <name type="synonym">Deer tick</name>
    <dbReference type="NCBI Taxonomy" id="6945"/>
    <lineage>
        <taxon>Eukaryota</taxon>
        <taxon>Metazoa</taxon>
        <taxon>Ecdysozoa</taxon>
        <taxon>Arthropoda</taxon>
        <taxon>Chelicerata</taxon>
        <taxon>Arachnida</taxon>
        <taxon>Acari</taxon>
        <taxon>Parasitiformes</taxon>
        <taxon>Ixodida</taxon>
        <taxon>Ixodoidea</taxon>
        <taxon>Ixodidae</taxon>
        <taxon>Ixodinae</taxon>
        <taxon>Ixodes</taxon>
    </lineage>
</organism>
<dbReference type="AlphaFoldDB" id="B7PRZ3"/>
<evidence type="ECO:0000313" key="7">
    <source>
        <dbReference type="EMBL" id="EEC09365.1"/>
    </source>
</evidence>